<organism evidence="1 2">
    <name type="scientific">Araneus ventricosus</name>
    <name type="common">Orbweaver spider</name>
    <name type="synonym">Epeira ventricosa</name>
    <dbReference type="NCBI Taxonomy" id="182803"/>
    <lineage>
        <taxon>Eukaryota</taxon>
        <taxon>Metazoa</taxon>
        <taxon>Ecdysozoa</taxon>
        <taxon>Arthropoda</taxon>
        <taxon>Chelicerata</taxon>
        <taxon>Arachnida</taxon>
        <taxon>Araneae</taxon>
        <taxon>Araneomorphae</taxon>
        <taxon>Entelegynae</taxon>
        <taxon>Araneoidea</taxon>
        <taxon>Araneidae</taxon>
        <taxon>Araneus</taxon>
    </lineage>
</organism>
<comment type="caution">
    <text evidence="1">The sequence shown here is derived from an EMBL/GenBank/DDBJ whole genome shotgun (WGS) entry which is preliminary data.</text>
</comment>
<dbReference type="OrthoDB" id="6781249at2759"/>
<gene>
    <name evidence="1" type="ORF">AVEN_158159_1</name>
</gene>
<evidence type="ECO:0000313" key="1">
    <source>
        <dbReference type="EMBL" id="GBM73286.1"/>
    </source>
</evidence>
<keyword evidence="2" id="KW-1185">Reference proteome</keyword>
<name>A0A4Y2I853_ARAVE</name>
<accession>A0A4Y2I853</accession>
<sequence>MFKLAALLPPPTHTLAAAKQHSCRTYHQVQQWLKEQKDPLKRGWKTIGGYLRPITATHSLSFAPAKMNAYKTASVEGVVSTAETCAAIAQDWDASTETC</sequence>
<evidence type="ECO:0000313" key="2">
    <source>
        <dbReference type="Proteomes" id="UP000499080"/>
    </source>
</evidence>
<reference evidence="1 2" key="1">
    <citation type="journal article" date="2019" name="Sci. Rep.">
        <title>Orb-weaving spider Araneus ventricosus genome elucidates the spidroin gene catalogue.</title>
        <authorList>
            <person name="Kono N."/>
            <person name="Nakamura H."/>
            <person name="Ohtoshi R."/>
            <person name="Moran D.A.P."/>
            <person name="Shinohara A."/>
            <person name="Yoshida Y."/>
            <person name="Fujiwara M."/>
            <person name="Mori M."/>
            <person name="Tomita M."/>
            <person name="Arakawa K."/>
        </authorList>
    </citation>
    <scope>NUCLEOTIDE SEQUENCE [LARGE SCALE GENOMIC DNA]</scope>
</reference>
<protein>
    <submittedName>
        <fullName evidence="1">Uncharacterized protein</fullName>
    </submittedName>
</protein>
<dbReference type="AlphaFoldDB" id="A0A4Y2I853"/>
<dbReference type="EMBL" id="BGPR01002428">
    <property type="protein sequence ID" value="GBM73286.1"/>
    <property type="molecule type" value="Genomic_DNA"/>
</dbReference>
<proteinExistence type="predicted"/>
<dbReference type="Proteomes" id="UP000499080">
    <property type="component" value="Unassembled WGS sequence"/>
</dbReference>